<accession>A0A5E7IFN1</accession>
<dbReference type="AlphaFoldDB" id="A0A5E7IFN1"/>
<proteinExistence type="predicted"/>
<organism evidence="1 2">
    <name type="scientific">Pseudomonas fluorescens</name>
    <dbReference type="NCBI Taxonomy" id="294"/>
    <lineage>
        <taxon>Bacteria</taxon>
        <taxon>Pseudomonadati</taxon>
        <taxon>Pseudomonadota</taxon>
        <taxon>Gammaproteobacteria</taxon>
        <taxon>Pseudomonadales</taxon>
        <taxon>Pseudomonadaceae</taxon>
        <taxon>Pseudomonas</taxon>
    </lineage>
</organism>
<evidence type="ECO:0000313" key="2">
    <source>
        <dbReference type="Proteomes" id="UP000326557"/>
    </source>
</evidence>
<reference evidence="1 2" key="1">
    <citation type="submission" date="2019-09" db="EMBL/GenBank/DDBJ databases">
        <authorList>
            <person name="Chandra G."/>
            <person name="Truman W A."/>
        </authorList>
    </citation>
    <scope>NUCLEOTIDE SEQUENCE [LARGE SCALE GENOMIC DNA]</scope>
    <source>
        <strain evidence="1">PS704</strain>
    </source>
</reference>
<name>A0A5E7IFN1_PSEFL</name>
<evidence type="ECO:0000313" key="1">
    <source>
        <dbReference type="EMBL" id="VVO42441.1"/>
    </source>
</evidence>
<dbReference type="Proteomes" id="UP000326557">
    <property type="component" value="Unassembled WGS sequence"/>
</dbReference>
<gene>
    <name evidence="1" type="ORF">PS704_06031</name>
</gene>
<dbReference type="EMBL" id="CABVHP010000076">
    <property type="protein sequence ID" value="VVO42441.1"/>
    <property type="molecule type" value="Genomic_DNA"/>
</dbReference>
<protein>
    <submittedName>
        <fullName evidence="1">Uncharacterized protein</fullName>
    </submittedName>
</protein>
<sequence>MNTLSEPPSYPSSRRHRARLMHAKHPVFRLLTSFDIATPRPLRRALPCPAF</sequence>